<evidence type="ECO:0000313" key="1">
    <source>
        <dbReference type="EMBL" id="SHO81443.1"/>
    </source>
</evidence>
<gene>
    <name evidence="1" type="ORF">MNB_SV-15-746</name>
</gene>
<dbReference type="AlphaFoldDB" id="A0A1W1EKQ6"/>
<sequence length="418" mass="47491">MIRIGLSTLLLTTLFLQGAVDDDMSGFGDDEVVESNITTSEEESKPLIEGLTGEITQGVVYRLNNKTTHDDISSFKSSLFLDYEHKFDNGIRFKINAKGYYDFNSYIDALQDEVEVYDAFVEGKISENFDYKIGRQVVVWGRSDTIRVTDVLNPLDNRTPAFTDIKDLRLPVNMAKFDYFMGDWRVSAMAILEQRFSKNPPFGSDFNPSSIKAPADKDYDDITYAMSVTGEFSGWDISFYGADIRNDAQKINHDKIKMFGGAINILQGSWLFKGELAYFDGLKYISTANKEFKRLDILLGLEYNGITDTVLSYDIVKRTISDYDNRLLLEFNPLEEDTYQHAFRVTSEFFNASLKANYLISLYGKSGNKGGFQRLWGEYEISDGINASFGVVDYIGGSKMFDMIEDNDKVFVDISYSF</sequence>
<dbReference type="EMBL" id="FRYL01000039">
    <property type="protein sequence ID" value="SHO81443.1"/>
    <property type="molecule type" value="Genomic_DNA"/>
</dbReference>
<dbReference type="SUPFAM" id="SSF56935">
    <property type="entry name" value="Porins"/>
    <property type="match status" value="1"/>
</dbReference>
<name>A0A1W1EKQ6_9ZZZZ</name>
<dbReference type="Pfam" id="PF06980">
    <property type="entry name" value="DUF1302"/>
    <property type="match status" value="1"/>
</dbReference>
<evidence type="ECO:0008006" key="2">
    <source>
        <dbReference type="Google" id="ProtNLM"/>
    </source>
</evidence>
<proteinExistence type="predicted"/>
<organism evidence="1">
    <name type="scientific">hydrothermal vent metagenome</name>
    <dbReference type="NCBI Taxonomy" id="652676"/>
    <lineage>
        <taxon>unclassified sequences</taxon>
        <taxon>metagenomes</taxon>
        <taxon>ecological metagenomes</taxon>
    </lineage>
</organism>
<accession>A0A1W1EKQ6</accession>
<dbReference type="InterPro" id="IPR010727">
    <property type="entry name" value="DUF1302"/>
</dbReference>
<reference evidence="1" key="1">
    <citation type="submission" date="2016-10" db="EMBL/GenBank/DDBJ databases">
        <authorList>
            <person name="de Groot N.N."/>
        </authorList>
    </citation>
    <scope>NUCLEOTIDE SEQUENCE</scope>
</reference>
<protein>
    <recommendedName>
        <fullName evidence="2">Alginate export domain-containing protein</fullName>
    </recommendedName>
</protein>